<evidence type="ECO:0000313" key="3">
    <source>
        <dbReference type="Proteomes" id="UP001150217"/>
    </source>
</evidence>
<feature type="region of interest" description="Disordered" evidence="1">
    <location>
        <begin position="20"/>
        <end position="42"/>
    </location>
</feature>
<comment type="caution">
    <text evidence="2">The sequence shown here is derived from an EMBL/GenBank/DDBJ whole genome shotgun (WGS) entry which is preliminary data.</text>
</comment>
<name>A0ABQ8VLJ9_9AGAR</name>
<evidence type="ECO:0000313" key="2">
    <source>
        <dbReference type="EMBL" id="KAJ4497272.1"/>
    </source>
</evidence>
<feature type="region of interest" description="Disordered" evidence="1">
    <location>
        <begin position="335"/>
        <end position="450"/>
    </location>
</feature>
<protein>
    <recommendedName>
        <fullName evidence="4">HMG box domain-containing protein</fullName>
    </recommendedName>
</protein>
<accession>A0ABQ8VLJ9</accession>
<sequence length="450" mass="51536">MVRVRTKKTQGYERLLAAARNQSRSNRKPWRHRSKRRASTMKLSMAEKLARQKMHAEEKELYRGLIEEVQQLVRDKAVEIRERTGKYTAQYILDDIYQMPRLSAGRKKAGPFRAYVSLEMERINKDVPEGEPRKKIFECMGEIAARWARLSPSEKAEATAEWVEELEDWKKNRATGHHNVALAAFQDTHLTFENVAQELQRLNMRTSDECLLVVVRADTMHFNVPFTYRSSEQVDEFMNLAMKVSPEDFAKRLEGYILSGNKVNRMYYKNFEHHITEQHGIIVKNWPLTKFCNPSEIHTLTEIRILINSWTLGTTFFYKMSLLEWEEWSSTHTEAVQRMQEVRGQPRDESPPTPPQPPGDDEGNTPPTDSPLNPPIDTPPAHPLPSPARNPLTASTESSSSGGSFVNSFAVTGANGMAIQTAGRTQKKRSDAGKPGKRRQTERLGERTEV</sequence>
<proteinExistence type="predicted"/>
<feature type="compositionally biased region" description="Basic and acidic residues" evidence="1">
    <location>
        <begin position="340"/>
        <end position="350"/>
    </location>
</feature>
<feature type="compositionally biased region" description="Basic residues" evidence="1">
    <location>
        <begin position="25"/>
        <end position="39"/>
    </location>
</feature>
<feature type="compositionally biased region" description="Pro residues" evidence="1">
    <location>
        <begin position="368"/>
        <end position="388"/>
    </location>
</feature>
<gene>
    <name evidence="2" type="ORF">C8R41DRAFT_759776</name>
</gene>
<organism evidence="2 3">
    <name type="scientific">Lentinula lateritia</name>
    <dbReference type="NCBI Taxonomy" id="40482"/>
    <lineage>
        <taxon>Eukaryota</taxon>
        <taxon>Fungi</taxon>
        <taxon>Dikarya</taxon>
        <taxon>Basidiomycota</taxon>
        <taxon>Agaricomycotina</taxon>
        <taxon>Agaricomycetes</taxon>
        <taxon>Agaricomycetidae</taxon>
        <taxon>Agaricales</taxon>
        <taxon>Marasmiineae</taxon>
        <taxon>Omphalotaceae</taxon>
        <taxon>Lentinula</taxon>
    </lineage>
</organism>
<evidence type="ECO:0000256" key="1">
    <source>
        <dbReference type="SAM" id="MobiDB-lite"/>
    </source>
</evidence>
<feature type="compositionally biased region" description="Basic and acidic residues" evidence="1">
    <location>
        <begin position="428"/>
        <end position="450"/>
    </location>
</feature>
<keyword evidence="3" id="KW-1185">Reference proteome</keyword>
<dbReference type="Proteomes" id="UP001150217">
    <property type="component" value="Unassembled WGS sequence"/>
</dbReference>
<reference evidence="2" key="1">
    <citation type="submission" date="2022-08" db="EMBL/GenBank/DDBJ databases">
        <title>A Global Phylogenomic Analysis of the Shiitake Genus Lentinula.</title>
        <authorList>
            <consortium name="DOE Joint Genome Institute"/>
            <person name="Sierra-Patev S."/>
            <person name="Min B."/>
            <person name="Naranjo-Ortiz M."/>
            <person name="Looney B."/>
            <person name="Konkel Z."/>
            <person name="Slot J.C."/>
            <person name="Sakamoto Y."/>
            <person name="Steenwyk J.L."/>
            <person name="Rokas A."/>
            <person name="Carro J."/>
            <person name="Camarero S."/>
            <person name="Ferreira P."/>
            <person name="Molpeceres G."/>
            <person name="Ruiz-Duenas F.J."/>
            <person name="Serrano A."/>
            <person name="Henrissat B."/>
            <person name="Drula E."/>
            <person name="Hughes K.W."/>
            <person name="Mata J.L."/>
            <person name="Ishikawa N.K."/>
            <person name="Vargas-Isla R."/>
            <person name="Ushijima S."/>
            <person name="Smith C.A."/>
            <person name="Ahrendt S."/>
            <person name="Andreopoulos W."/>
            <person name="He G."/>
            <person name="Labutti K."/>
            <person name="Lipzen A."/>
            <person name="Ng V."/>
            <person name="Riley R."/>
            <person name="Sandor L."/>
            <person name="Barry K."/>
            <person name="Martinez A.T."/>
            <person name="Xiao Y."/>
            <person name="Gibbons J.G."/>
            <person name="Terashima K."/>
            <person name="Grigoriev I.V."/>
            <person name="Hibbett D.S."/>
        </authorList>
    </citation>
    <scope>NUCLEOTIDE SEQUENCE</scope>
    <source>
        <strain evidence="2">RHP3577 ss4</strain>
    </source>
</reference>
<feature type="compositionally biased region" description="Low complexity" evidence="1">
    <location>
        <begin position="393"/>
        <end position="411"/>
    </location>
</feature>
<dbReference type="EMBL" id="JANVFT010000022">
    <property type="protein sequence ID" value="KAJ4497272.1"/>
    <property type="molecule type" value="Genomic_DNA"/>
</dbReference>
<evidence type="ECO:0008006" key="4">
    <source>
        <dbReference type="Google" id="ProtNLM"/>
    </source>
</evidence>